<accession>A0A0G0BSJ0</accession>
<keyword evidence="4" id="KW-0067">ATP-binding</keyword>
<dbReference type="Pfam" id="PF01406">
    <property type="entry name" value="tRNA-synt_1e"/>
    <property type="match status" value="1"/>
</dbReference>
<evidence type="ECO:0000256" key="1">
    <source>
        <dbReference type="ARBA" id="ARBA00011245"/>
    </source>
</evidence>
<dbReference type="AlphaFoldDB" id="A0A0G0BSJ0"/>
<dbReference type="GO" id="GO:0004817">
    <property type="term" value="F:cysteine-tRNA ligase activity"/>
    <property type="evidence" value="ECO:0007669"/>
    <property type="project" value="TreeGrafter"/>
</dbReference>
<evidence type="ECO:0000313" key="6">
    <source>
        <dbReference type="EMBL" id="KKP72373.1"/>
    </source>
</evidence>
<dbReference type="EMBL" id="LBQE01000009">
    <property type="protein sequence ID" value="KKP72373.1"/>
    <property type="molecule type" value="Genomic_DNA"/>
</dbReference>
<dbReference type="PANTHER" id="PTHR10890">
    <property type="entry name" value="CYSTEINYL-TRNA SYNTHETASE"/>
    <property type="match status" value="1"/>
</dbReference>
<gene>
    <name evidence="6" type="ORF">UR70_C0009G0011</name>
</gene>
<dbReference type="SUPFAM" id="SSF52374">
    <property type="entry name" value="Nucleotidylyl transferase"/>
    <property type="match status" value="1"/>
</dbReference>
<dbReference type="Gene3D" id="3.40.50.620">
    <property type="entry name" value="HUPs"/>
    <property type="match status" value="1"/>
</dbReference>
<keyword evidence="3" id="KW-0547">Nucleotide-binding</keyword>
<keyword evidence="2 6" id="KW-0436">Ligase</keyword>
<organism evidence="6 7">
    <name type="scientific">Candidatus Nomurabacteria bacterium GW2011_GWB1_35_20</name>
    <dbReference type="NCBI Taxonomy" id="1618740"/>
    <lineage>
        <taxon>Bacteria</taxon>
        <taxon>Candidatus Nomuraibacteriota</taxon>
    </lineage>
</organism>
<dbReference type="Gene3D" id="1.20.120.640">
    <property type="entry name" value="Anticodon-binding domain of a subclass of class I aminoacyl-tRNA synthetases"/>
    <property type="match status" value="1"/>
</dbReference>
<comment type="caution">
    <text evidence="6">The sequence shown here is derived from an EMBL/GenBank/DDBJ whole genome shotgun (WGS) entry which is preliminary data.</text>
</comment>
<dbReference type="GO" id="GO:0006423">
    <property type="term" value="P:cysteinyl-tRNA aminoacylation"/>
    <property type="evidence" value="ECO:0007669"/>
    <property type="project" value="TreeGrafter"/>
</dbReference>
<evidence type="ECO:0000259" key="5">
    <source>
        <dbReference type="Pfam" id="PF01406"/>
    </source>
</evidence>
<dbReference type="GO" id="GO:0005829">
    <property type="term" value="C:cytosol"/>
    <property type="evidence" value="ECO:0007669"/>
    <property type="project" value="TreeGrafter"/>
</dbReference>
<reference evidence="6 7" key="1">
    <citation type="journal article" date="2015" name="Nature">
        <title>rRNA introns, odd ribosomes, and small enigmatic genomes across a large radiation of phyla.</title>
        <authorList>
            <person name="Brown C.T."/>
            <person name="Hug L.A."/>
            <person name="Thomas B.C."/>
            <person name="Sharon I."/>
            <person name="Castelle C.J."/>
            <person name="Singh A."/>
            <person name="Wilkins M.J."/>
            <person name="Williams K.H."/>
            <person name="Banfield J.F."/>
        </authorList>
    </citation>
    <scope>NUCLEOTIDE SEQUENCE [LARGE SCALE GENOMIC DNA]</scope>
</reference>
<dbReference type="InterPro" id="IPR014729">
    <property type="entry name" value="Rossmann-like_a/b/a_fold"/>
</dbReference>
<evidence type="ECO:0000256" key="3">
    <source>
        <dbReference type="ARBA" id="ARBA00022741"/>
    </source>
</evidence>
<evidence type="ECO:0000256" key="4">
    <source>
        <dbReference type="ARBA" id="ARBA00022840"/>
    </source>
</evidence>
<evidence type="ECO:0000256" key="2">
    <source>
        <dbReference type="ARBA" id="ARBA00022598"/>
    </source>
</evidence>
<dbReference type="InterPro" id="IPR024909">
    <property type="entry name" value="Cys-tRNA/MSH_ligase"/>
</dbReference>
<comment type="subunit">
    <text evidence="1">Monomer.</text>
</comment>
<dbReference type="PATRIC" id="fig|1618740.3.peg.344"/>
<dbReference type="GO" id="GO:0005524">
    <property type="term" value="F:ATP binding"/>
    <property type="evidence" value="ECO:0007669"/>
    <property type="project" value="UniProtKB-KW"/>
</dbReference>
<feature type="domain" description="tRNA synthetases class I catalytic" evidence="5">
    <location>
        <begin position="5"/>
        <end position="113"/>
    </location>
</feature>
<evidence type="ECO:0000313" key="7">
    <source>
        <dbReference type="Proteomes" id="UP000034923"/>
    </source>
</evidence>
<protein>
    <submittedName>
        <fullName evidence="6">Cysteine-tRNA ligase</fullName>
    </submittedName>
</protein>
<dbReference type="Proteomes" id="UP000034923">
    <property type="component" value="Unassembled WGS sequence"/>
</dbReference>
<dbReference type="InterPro" id="IPR032678">
    <property type="entry name" value="tRNA-synt_1_cat_dom"/>
</dbReference>
<proteinExistence type="predicted"/>
<sequence length="178" mass="20540">MHYGHIECSAMSMNFLGEQFDIHTGGIDLIPIHHTNEIAQSECASDKKPFVKFWMHSEFVDTGGEKMAKSTGNFLQIKSLKGKNISPIAYRFWLLMANYRTKVNFNWEVLEGAEIALKRLYKLYLGLGDKVGKVNLVYQNKFREFLEDDLDTPRALPLLWDIIKNESISPADKSRLFY</sequence>
<name>A0A0G0BSJ0_9BACT</name>
<dbReference type="PANTHER" id="PTHR10890:SF3">
    <property type="entry name" value="CYSTEINE--TRNA LIGASE, CYTOPLASMIC"/>
    <property type="match status" value="1"/>
</dbReference>